<dbReference type="Proteomes" id="UP000596661">
    <property type="component" value="Chromosome 4"/>
</dbReference>
<dbReference type="PANTHER" id="PTHR47074">
    <property type="entry name" value="BNAC02G40300D PROTEIN"/>
    <property type="match status" value="1"/>
</dbReference>
<dbReference type="Gramene" id="evm.model.04.1229">
    <property type="protein sequence ID" value="cds.evm.model.04.1229"/>
    <property type="gene ID" value="evm.TU.04.1229"/>
</dbReference>
<dbReference type="PANTHER" id="PTHR47074:SF11">
    <property type="entry name" value="REVERSE TRANSCRIPTASE-LIKE PROTEIN"/>
    <property type="match status" value="1"/>
</dbReference>
<evidence type="ECO:0008006" key="3">
    <source>
        <dbReference type="Google" id="ProtNLM"/>
    </source>
</evidence>
<reference evidence="1" key="1">
    <citation type="submission" date="2018-11" db="EMBL/GenBank/DDBJ databases">
        <authorList>
            <person name="Grassa J C."/>
        </authorList>
    </citation>
    <scope>NUCLEOTIDE SEQUENCE [LARGE SCALE GENOMIC DNA]</scope>
</reference>
<name>A0A803PC89_CANSA</name>
<organism evidence="1 2">
    <name type="scientific">Cannabis sativa</name>
    <name type="common">Hemp</name>
    <name type="synonym">Marijuana</name>
    <dbReference type="NCBI Taxonomy" id="3483"/>
    <lineage>
        <taxon>Eukaryota</taxon>
        <taxon>Viridiplantae</taxon>
        <taxon>Streptophyta</taxon>
        <taxon>Embryophyta</taxon>
        <taxon>Tracheophyta</taxon>
        <taxon>Spermatophyta</taxon>
        <taxon>Magnoliopsida</taxon>
        <taxon>eudicotyledons</taxon>
        <taxon>Gunneridae</taxon>
        <taxon>Pentapetalae</taxon>
        <taxon>rosids</taxon>
        <taxon>fabids</taxon>
        <taxon>Rosales</taxon>
        <taxon>Cannabaceae</taxon>
        <taxon>Cannabis</taxon>
    </lineage>
</organism>
<accession>A0A803PC89</accession>
<proteinExistence type="predicted"/>
<evidence type="ECO:0000313" key="1">
    <source>
        <dbReference type="EnsemblPlants" id="cds.evm.model.04.1229"/>
    </source>
</evidence>
<protein>
    <recommendedName>
        <fullName evidence="3">RNase H type-1 domain-containing protein</fullName>
    </recommendedName>
</protein>
<dbReference type="EnsemblPlants" id="evm.model.04.1229">
    <property type="protein sequence ID" value="cds.evm.model.04.1229"/>
    <property type="gene ID" value="evm.TU.04.1229"/>
</dbReference>
<reference evidence="1" key="2">
    <citation type="submission" date="2021-03" db="UniProtKB">
        <authorList>
            <consortium name="EnsemblPlants"/>
        </authorList>
    </citation>
    <scope>IDENTIFICATION</scope>
</reference>
<dbReference type="InterPro" id="IPR052929">
    <property type="entry name" value="RNase_H-like_EbsB-rel"/>
</dbReference>
<sequence length="146" mass="16734">MERYGVLTVWYIWHCRNKLFFTGPTTRAGDIHSAAPSYLKEFKEAYLHQQIGQVETSIVSSPSWTRPPPGKLNLNVDSAISEHCSSVRLAGVLHNNNGHVVAAIGTRLKKLVIQQQWKQNLFFWHFRGVTRNSFHLHQVESNCYSD</sequence>
<dbReference type="AlphaFoldDB" id="A0A803PC89"/>
<evidence type="ECO:0000313" key="2">
    <source>
        <dbReference type="Proteomes" id="UP000596661"/>
    </source>
</evidence>
<dbReference type="EMBL" id="UZAU01000379">
    <property type="status" value="NOT_ANNOTATED_CDS"/>
    <property type="molecule type" value="Genomic_DNA"/>
</dbReference>
<keyword evidence="2" id="KW-1185">Reference proteome</keyword>